<evidence type="ECO:0000313" key="5">
    <source>
        <dbReference type="Proteomes" id="UP000011087"/>
    </source>
</evidence>
<name>L1ICD5_GUITC</name>
<sequence>MTCMEGYRQLPQLLVEMSFPPMAVRTIQEPRSIAFPNGNGTIAEIQSQIQTMSINKSSLKPKGGVGIAFSDRINMESGQREFYVQKIFPDGPAATSGLVSFNDVLIEVNGEKVSNWDIWTLSQKIPGPVDSPVLLRMKSASRNTEYDVEIIRKIIVKKSDDENVEENKEDSKELDEKEILEARMKEIIEMKKLGITIASPGFSIEPCPKEWFNGEKTGSFVIGNVTKGSSAEKVGFTHGELIEEVDGKDVAGFSEDRIKGLLTDAIHSVVQIHTDKRVIPVVRDCAPLLQPPEPPQLPRPNQIMMPPPPPFSPNINYVSEQLQQNFLRSPAMAPVASFRPQMMLPSQNIISVGNLSPRGNEPSWQVNRQQGNLYSSMNAVNMPQYSTQDGNFGYMPPPNQPQYSTVQRSPWGGDLF</sequence>
<accession>L1ICD5</accession>
<dbReference type="AlphaFoldDB" id="L1ICD5"/>
<reference evidence="5" key="2">
    <citation type="submission" date="2012-11" db="EMBL/GenBank/DDBJ databases">
        <authorList>
            <person name="Kuo A."/>
            <person name="Curtis B.A."/>
            <person name="Tanifuji G."/>
            <person name="Burki F."/>
            <person name="Gruber A."/>
            <person name="Irimia M."/>
            <person name="Maruyama S."/>
            <person name="Arias M.C."/>
            <person name="Ball S.G."/>
            <person name="Gile G.H."/>
            <person name="Hirakawa Y."/>
            <person name="Hopkins J.F."/>
            <person name="Rensing S.A."/>
            <person name="Schmutz J."/>
            <person name="Symeonidi A."/>
            <person name="Elias M."/>
            <person name="Eveleigh R.J."/>
            <person name="Herman E.K."/>
            <person name="Klute M.J."/>
            <person name="Nakayama T."/>
            <person name="Obornik M."/>
            <person name="Reyes-Prieto A."/>
            <person name="Armbrust E.V."/>
            <person name="Aves S.J."/>
            <person name="Beiko R.G."/>
            <person name="Coutinho P."/>
            <person name="Dacks J.B."/>
            <person name="Durnford D.G."/>
            <person name="Fast N.M."/>
            <person name="Green B.R."/>
            <person name="Grisdale C."/>
            <person name="Hempe F."/>
            <person name="Henrissat B."/>
            <person name="Hoppner M.P."/>
            <person name="Ishida K.-I."/>
            <person name="Kim E."/>
            <person name="Koreny L."/>
            <person name="Kroth P.G."/>
            <person name="Liu Y."/>
            <person name="Malik S.-B."/>
            <person name="Maier U.G."/>
            <person name="McRose D."/>
            <person name="Mock T."/>
            <person name="Neilson J.A."/>
            <person name="Onodera N.T."/>
            <person name="Poole A.M."/>
            <person name="Pritham E.J."/>
            <person name="Richards T.A."/>
            <person name="Rocap G."/>
            <person name="Roy S.W."/>
            <person name="Sarai C."/>
            <person name="Schaack S."/>
            <person name="Shirato S."/>
            <person name="Slamovits C.H."/>
            <person name="Spencer D.F."/>
            <person name="Suzuki S."/>
            <person name="Worden A.Z."/>
            <person name="Zauner S."/>
            <person name="Barry K."/>
            <person name="Bell C."/>
            <person name="Bharti A.K."/>
            <person name="Crow J.A."/>
            <person name="Grimwood J."/>
            <person name="Kramer R."/>
            <person name="Lindquist E."/>
            <person name="Lucas S."/>
            <person name="Salamov A."/>
            <person name="McFadden G.I."/>
            <person name="Lane C.E."/>
            <person name="Keeling P.J."/>
            <person name="Gray M.W."/>
            <person name="Grigoriev I.V."/>
            <person name="Archibald J.M."/>
        </authorList>
    </citation>
    <scope>NUCLEOTIDE SEQUENCE</scope>
    <source>
        <strain evidence="5">CCMP2712</strain>
    </source>
</reference>
<evidence type="ECO:0000313" key="3">
    <source>
        <dbReference type="EMBL" id="EKX33878.1"/>
    </source>
</evidence>
<dbReference type="PaxDb" id="55529-EKX33878"/>
<dbReference type="SUPFAM" id="SSF50156">
    <property type="entry name" value="PDZ domain-like"/>
    <property type="match status" value="2"/>
</dbReference>
<dbReference type="GeneID" id="17290627"/>
<dbReference type="Proteomes" id="UP000011087">
    <property type="component" value="Unassembled WGS sequence"/>
</dbReference>
<dbReference type="SMART" id="SM00228">
    <property type="entry name" value="PDZ"/>
    <property type="match status" value="2"/>
</dbReference>
<dbReference type="Pfam" id="PF00595">
    <property type="entry name" value="PDZ"/>
    <property type="match status" value="1"/>
</dbReference>
<dbReference type="InterPro" id="IPR036034">
    <property type="entry name" value="PDZ_sf"/>
</dbReference>
<feature type="region of interest" description="Disordered" evidence="1">
    <location>
        <begin position="396"/>
        <end position="416"/>
    </location>
</feature>
<organism evidence="3">
    <name type="scientific">Guillardia theta (strain CCMP2712)</name>
    <name type="common">Cryptophyte</name>
    <dbReference type="NCBI Taxonomy" id="905079"/>
    <lineage>
        <taxon>Eukaryota</taxon>
        <taxon>Cryptophyceae</taxon>
        <taxon>Pyrenomonadales</taxon>
        <taxon>Geminigeraceae</taxon>
        <taxon>Guillardia</taxon>
    </lineage>
</organism>
<feature type="domain" description="PDZ" evidence="2">
    <location>
        <begin position="51"/>
        <end position="115"/>
    </location>
</feature>
<dbReference type="RefSeq" id="XP_005820858.1">
    <property type="nucleotide sequence ID" value="XM_005820801.1"/>
</dbReference>
<dbReference type="KEGG" id="gtt:GUITHDRAFT_147605"/>
<evidence type="ECO:0000259" key="2">
    <source>
        <dbReference type="PROSITE" id="PS50106"/>
    </source>
</evidence>
<gene>
    <name evidence="3" type="ORF">GUITHDRAFT_147605</name>
</gene>
<dbReference type="PROSITE" id="PS50106">
    <property type="entry name" value="PDZ"/>
    <property type="match status" value="1"/>
</dbReference>
<protein>
    <recommendedName>
        <fullName evidence="2">PDZ domain-containing protein</fullName>
    </recommendedName>
</protein>
<dbReference type="EMBL" id="JH993126">
    <property type="protein sequence ID" value="EKX33878.1"/>
    <property type="molecule type" value="Genomic_DNA"/>
</dbReference>
<proteinExistence type="predicted"/>
<dbReference type="InterPro" id="IPR001478">
    <property type="entry name" value="PDZ"/>
</dbReference>
<dbReference type="EnsemblProtists" id="EKX33878">
    <property type="protein sequence ID" value="EKX33878"/>
    <property type="gene ID" value="GUITHDRAFT_147605"/>
</dbReference>
<keyword evidence="5" id="KW-1185">Reference proteome</keyword>
<dbReference type="Gene3D" id="2.30.42.10">
    <property type="match status" value="2"/>
</dbReference>
<dbReference type="HOGENOM" id="CLU_661307_0_0_1"/>
<reference evidence="3 5" key="1">
    <citation type="journal article" date="2012" name="Nature">
        <title>Algal genomes reveal evolutionary mosaicism and the fate of nucleomorphs.</title>
        <authorList>
            <consortium name="DOE Joint Genome Institute"/>
            <person name="Curtis B.A."/>
            <person name="Tanifuji G."/>
            <person name="Burki F."/>
            <person name="Gruber A."/>
            <person name="Irimia M."/>
            <person name="Maruyama S."/>
            <person name="Arias M.C."/>
            <person name="Ball S.G."/>
            <person name="Gile G.H."/>
            <person name="Hirakawa Y."/>
            <person name="Hopkins J.F."/>
            <person name="Kuo A."/>
            <person name="Rensing S.A."/>
            <person name="Schmutz J."/>
            <person name="Symeonidi A."/>
            <person name="Elias M."/>
            <person name="Eveleigh R.J."/>
            <person name="Herman E.K."/>
            <person name="Klute M.J."/>
            <person name="Nakayama T."/>
            <person name="Obornik M."/>
            <person name="Reyes-Prieto A."/>
            <person name="Armbrust E.V."/>
            <person name="Aves S.J."/>
            <person name="Beiko R.G."/>
            <person name="Coutinho P."/>
            <person name="Dacks J.B."/>
            <person name="Durnford D.G."/>
            <person name="Fast N.M."/>
            <person name="Green B.R."/>
            <person name="Grisdale C.J."/>
            <person name="Hempel F."/>
            <person name="Henrissat B."/>
            <person name="Hoppner M.P."/>
            <person name="Ishida K."/>
            <person name="Kim E."/>
            <person name="Koreny L."/>
            <person name="Kroth P.G."/>
            <person name="Liu Y."/>
            <person name="Malik S.B."/>
            <person name="Maier U.G."/>
            <person name="McRose D."/>
            <person name="Mock T."/>
            <person name="Neilson J.A."/>
            <person name="Onodera N.T."/>
            <person name="Poole A.M."/>
            <person name="Pritham E.J."/>
            <person name="Richards T.A."/>
            <person name="Rocap G."/>
            <person name="Roy S.W."/>
            <person name="Sarai C."/>
            <person name="Schaack S."/>
            <person name="Shirato S."/>
            <person name="Slamovits C.H."/>
            <person name="Spencer D.F."/>
            <person name="Suzuki S."/>
            <person name="Worden A.Z."/>
            <person name="Zauner S."/>
            <person name="Barry K."/>
            <person name="Bell C."/>
            <person name="Bharti A.K."/>
            <person name="Crow J.A."/>
            <person name="Grimwood J."/>
            <person name="Kramer R."/>
            <person name="Lindquist E."/>
            <person name="Lucas S."/>
            <person name="Salamov A."/>
            <person name="McFadden G.I."/>
            <person name="Lane C.E."/>
            <person name="Keeling P.J."/>
            <person name="Gray M.W."/>
            <person name="Grigoriev I.V."/>
            <person name="Archibald J.M."/>
        </authorList>
    </citation>
    <scope>NUCLEOTIDE SEQUENCE</scope>
    <source>
        <strain evidence="3 5">CCMP2712</strain>
    </source>
</reference>
<evidence type="ECO:0000313" key="4">
    <source>
        <dbReference type="EnsemblProtists" id="EKX33878"/>
    </source>
</evidence>
<evidence type="ECO:0000256" key="1">
    <source>
        <dbReference type="SAM" id="MobiDB-lite"/>
    </source>
</evidence>
<reference evidence="4" key="3">
    <citation type="submission" date="2015-06" db="UniProtKB">
        <authorList>
            <consortium name="EnsemblProtists"/>
        </authorList>
    </citation>
    <scope>IDENTIFICATION</scope>
</reference>